<dbReference type="InterPro" id="IPR027948">
    <property type="entry name" value="DUF4436"/>
</dbReference>
<name>A0ABX3SPL5_MYCMA</name>
<keyword evidence="3" id="KW-1185">Reference proteome</keyword>
<accession>A0ABX3SPL5</accession>
<keyword evidence="1" id="KW-0812">Transmembrane</keyword>
<organism evidence="2 3">
    <name type="scientific">Mycobacterium malmoense</name>
    <dbReference type="NCBI Taxonomy" id="1780"/>
    <lineage>
        <taxon>Bacteria</taxon>
        <taxon>Bacillati</taxon>
        <taxon>Actinomycetota</taxon>
        <taxon>Actinomycetes</taxon>
        <taxon>Mycobacteriales</taxon>
        <taxon>Mycobacteriaceae</taxon>
        <taxon>Mycobacterium</taxon>
    </lineage>
</organism>
<keyword evidence="1" id="KW-1133">Transmembrane helix</keyword>
<dbReference type="Proteomes" id="UP000243140">
    <property type="component" value="Unassembled WGS sequence"/>
</dbReference>
<dbReference type="EMBL" id="MVHV01000015">
    <property type="protein sequence ID" value="ORA80856.1"/>
    <property type="molecule type" value="Genomic_DNA"/>
</dbReference>
<keyword evidence="1" id="KW-0472">Membrane</keyword>
<feature type="transmembrane region" description="Helical" evidence="1">
    <location>
        <begin position="184"/>
        <end position="206"/>
    </location>
</feature>
<feature type="transmembrane region" description="Helical" evidence="1">
    <location>
        <begin position="243"/>
        <end position="271"/>
    </location>
</feature>
<evidence type="ECO:0000313" key="2">
    <source>
        <dbReference type="EMBL" id="ORA80856.1"/>
    </source>
</evidence>
<feature type="transmembrane region" description="Helical" evidence="1">
    <location>
        <begin position="218"/>
        <end position="237"/>
    </location>
</feature>
<dbReference type="RefSeq" id="WP_083011062.1">
    <property type="nucleotide sequence ID" value="NZ_CP060015.1"/>
</dbReference>
<reference evidence="2 3" key="1">
    <citation type="submission" date="2017-02" db="EMBL/GenBank/DDBJ databases">
        <title>The new phylogeny of genus Mycobacterium.</title>
        <authorList>
            <person name="Tortoli E."/>
            <person name="Trovato A."/>
            <person name="Cirillo D.M."/>
        </authorList>
    </citation>
    <scope>NUCLEOTIDE SEQUENCE [LARGE SCALE GENOMIC DNA]</scope>
    <source>
        <strain evidence="2 3">IP1130001</strain>
    </source>
</reference>
<dbReference type="Pfam" id="PF14494">
    <property type="entry name" value="DUF4436"/>
    <property type="match status" value="1"/>
</dbReference>
<evidence type="ECO:0000256" key="1">
    <source>
        <dbReference type="SAM" id="Phobius"/>
    </source>
</evidence>
<evidence type="ECO:0000313" key="3">
    <source>
        <dbReference type="Proteomes" id="UP000243140"/>
    </source>
</evidence>
<sequence>MRATGIGAVVVLIAAYLVTVSLYASAGLGQPRQVTEGHPAPDGTTVTIDLKDVHSIDGQLIADVTVAPGPGLLDPVSHDLTQDLSVVVTSAVTPTKHTWSKGMLPGVFPVPLNLTGDVTHWPFDDYHSGPITVELFRGTPPAPQRAPVTFVDRLRGWRVDVPGGSNANDSGPYRVELQRSPSTAAFAAAVVGVLILLAGLALFVAVQTLRGRRKFQPPMTTWYGTMLFAVVPLRNALPDSPPIGWWVDVTVVLWVIVVLGISMLIYIYCWWRDLRPDPDKPA</sequence>
<protein>
    <submittedName>
        <fullName evidence="2">DUF4436 domain-containing protein</fullName>
    </submittedName>
</protein>
<proteinExistence type="predicted"/>
<comment type="caution">
    <text evidence="2">The sequence shown here is derived from an EMBL/GenBank/DDBJ whole genome shotgun (WGS) entry which is preliminary data.</text>
</comment>
<dbReference type="PANTHER" id="PTHR37330">
    <property type="entry name" value="CONSERVED TRANSMEMBRANE PROTEIN-RELATED"/>
    <property type="match status" value="1"/>
</dbReference>
<gene>
    <name evidence="2" type="ORF">BST29_15260</name>
</gene>
<dbReference type="PANTHER" id="PTHR37330:SF1">
    <property type="entry name" value="CONSERVED TRANSMEMBRANE PROTEIN-RELATED"/>
    <property type="match status" value="1"/>
</dbReference>